<dbReference type="Gene3D" id="1.10.3680.10">
    <property type="entry name" value="TerB-like"/>
    <property type="match status" value="1"/>
</dbReference>
<evidence type="ECO:0000313" key="3">
    <source>
        <dbReference type="Proteomes" id="UP000609531"/>
    </source>
</evidence>
<feature type="domain" description="J" evidence="1">
    <location>
        <begin position="164"/>
        <end position="227"/>
    </location>
</feature>
<evidence type="ECO:0000259" key="1">
    <source>
        <dbReference type="PROSITE" id="PS50076"/>
    </source>
</evidence>
<name>A0A934IKK6_9HYPH</name>
<dbReference type="CDD" id="cd07316">
    <property type="entry name" value="terB_like_DjlA"/>
    <property type="match status" value="1"/>
</dbReference>
<dbReference type="Pfam" id="PF05099">
    <property type="entry name" value="TerB"/>
    <property type="match status" value="1"/>
</dbReference>
<dbReference type="InterPro" id="IPR007791">
    <property type="entry name" value="DjlA_N"/>
</dbReference>
<organism evidence="2 3">
    <name type="scientific">Acuticoccus mangrovi</name>
    <dbReference type="NCBI Taxonomy" id="2796142"/>
    <lineage>
        <taxon>Bacteria</taxon>
        <taxon>Pseudomonadati</taxon>
        <taxon>Pseudomonadota</taxon>
        <taxon>Alphaproteobacteria</taxon>
        <taxon>Hyphomicrobiales</taxon>
        <taxon>Amorphaceae</taxon>
        <taxon>Acuticoccus</taxon>
    </lineage>
</organism>
<dbReference type="PRINTS" id="PR00625">
    <property type="entry name" value="JDOMAIN"/>
</dbReference>
<dbReference type="InterPro" id="IPR036869">
    <property type="entry name" value="J_dom_sf"/>
</dbReference>
<evidence type="ECO:0000313" key="2">
    <source>
        <dbReference type="EMBL" id="MBJ3776686.1"/>
    </source>
</evidence>
<dbReference type="Proteomes" id="UP000609531">
    <property type="component" value="Unassembled WGS sequence"/>
</dbReference>
<dbReference type="SUPFAM" id="SSF158682">
    <property type="entry name" value="TerB-like"/>
    <property type="match status" value="1"/>
</dbReference>
<proteinExistence type="predicted"/>
<accession>A0A934IKK6</accession>
<dbReference type="CDD" id="cd06257">
    <property type="entry name" value="DnaJ"/>
    <property type="match status" value="1"/>
</dbReference>
<gene>
    <name evidence="2" type="ORF">JCR33_13350</name>
</gene>
<dbReference type="EMBL" id="JAEKJA010000010">
    <property type="protein sequence ID" value="MBJ3776686.1"/>
    <property type="molecule type" value="Genomic_DNA"/>
</dbReference>
<protein>
    <submittedName>
        <fullName evidence="2">DnaJ family molecular chaperone</fullName>
    </submittedName>
</protein>
<sequence>MAVWEILSQAVQSVGAAGADIFDRLRSATGTGPQSRQAAFSMAVVALAAKMAKADGVVTMSEAASFWRRFDVPEEARRPIGRLFDLAQRDVSGFEAYAHRIVRLFPDDAALKEDILDILFTIAAADGVIHEAELAFLERVAAIFGIDGVRFERVKARHIAADGDPYAVLGLGPNADFATVTRRYRSLVAEHHPDRMIARGVPPEFVRIANDRLAAINAAYEAIEKRR</sequence>
<dbReference type="InterPro" id="IPR001623">
    <property type="entry name" value="DnaJ_domain"/>
</dbReference>
<dbReference type="Pfam" id="PF00226">
    <property type="entry name" value="DnaJ"/>
    <property type="match status" value="1"/>
</dbReference>
<dbReference type="SMART" id="SM00271">
    <property type="entry name" value="DnaJ"/>
    <property type="match status" value="1"/>
</dbReference>
<reference evidence="2" key="1">
    <citation type="submission" date="2020-12" db="EMBL/GenBank/DDBJ databases">
        <title>Bacterial taxonomy.</title>
        <authorList>
            <person name="Pan X."/>
        </authorList>
    </citation>
    <scope>NUCLEOTIDE SEQUENCE</scope>
    <source>
        <strain evidence="2">B2012</strain>
    </source>
</reference>
<dbReference type="InterPro" id="IPR029024">
    <property type="entry name" value="TerB-like"/>
</dbReference>
<dbReference type="AlphaFoldDB" id="A0A934IKK6"/>
<dbReference type="PROSITE" id="PS50076">
    <property type="entry name" value="DNAJ_2"/>
    <property type="match status" value="1"/>
</dbReference>
<dbReference type="SUPFAM" id="SSF46565">
    <property type="entry name" value="Chaperone J-domain"/>
    <property type="match status" value="1"/>
</dbReference>
<comment type="caution">
    <text evidence="2">The sequence shown here is derived from an EMBL/GenBank/DDBJ whole genome shotgun (WGS) entry which is preliminary data.</text>
</comment>
<keyword evidence="3" id="KW-1185">Reference proteome</keyword>
<dbReference type="RefSeq" id="WP_198882578.1">
    <property type="nucleotide sequence ID" value="NZ_JAEKJA010000010.1"/>
</dbReference>
<dbReference type="Gene3D" id="1.10.287.110">
    <property type="entry name" value="DnaJ domain"/>
    <property type="match status" value="1"/>
</dbReference>